<dbReference type="AlphaFoldDB" id="A0A6C0CKR8"/>
<sequence>MVLKKFTYTKTDVYQEEKIVSFVFDTDSVSFVETNYRRNASVDVDSTDAHIYSVIIYFNTFKICRVYEFYVESERDEMYDRFLEMCEI</sequence>
<accession>A0A6C0CKR8</accession>
<protein>
    <submittedName>
        <fullName evidence="1">Uncharacterized protein</fullName>
    </submittedName>
</protein>
<evidence type="ECO:0000313" key="1">
    <source>
        <dbReference type="EMBL" id="QHT04752.1"/>
    </source>
</evidence>
<dbReference type="EMBL" id="MN739437">
    <property type="protein sequence ID" value="QHT04752.1"/>
    <property type="molecule type" value="Genomic_DNA"/>
</dbReference>
<organism evidence="1">
    <name type="scientific">viral metagenome</name>
    <dbReference type="NCBI Taxonomy" id="1070528"/>
    <lineage>
        <taxon>unclassified sequences</taxon>
        <taxon>metagenomes</taxon>
        <taxon>organismal metagenomes</taxon>
    </lineage>
</organism>
<proteinExistence type="predicted"/>
<name>A0A6C0CKR8_9ZZZZ</name>
<reference evidence="1" key="1">
    <citation type="journal article" date="2020" name="Nature">
        <title>Giant virus diversity and host interactions through global metagenomics.</title>
        <authorList>
            <person name="Schulz F."/>
            <person name="Roux S."/>
            <person name="Paez-Espino D."/>
            <person name="Jungbluth S."/>
            <person name="Walsh D.A."/>
            <person name="Denef V.J."/>
            <person name="McMahon K.D."/>
            <person name="Konstantinidis K.T."/>
            <person name="Eloe-Fadrosh E.A."/>
            <person name="Kyrpides N.C."/>
            <person name="Woyke T."/>
        </authorList>
    </citation>
    <scope>NUCLEOTIDE SEQUENCE</scope>
    <source>
        <strain evidence="1">GVMAG-M-3300021343-4</strain>
    </source>
</reference>